<protein>
    <submittedName>
        <fullName evidence="2">Uncharacterized protein</fullName>
    </submittedName>
</protein>
<gene>
    <name evidence="2" type="ORF">G3I59_36445</name>
</gene>
<feature type="region of interest" description="Disordered" evidence="1">
    <location>
        <begin position="32"/>
        <end position="56"/>
    </location>
</feature>
<dbReference type="EMBL" id="JAAGNC010000183">
    <property type="protein sequence ID" value="NEC60944.1"/>
    <property type="molecule type" value="Genomic_DNA"/>
</dbReference>
<evidence type="ECO:0000313" key="3">
    <source>
        <dbReference type="Proteomes" id="UP000470404"/>
    </source>
</evidence>
<evidence type="ECO:0000256" key="1">
    <source>
        <dbReference type="SAM" id="MobiDB-lite"/>
    </source>
</evidence>
<keyword evidence="3" id="KW-1185">Reference proteome</keyword>
<evidence type="ECO:0000313" key="2">
    <source>
        <dbReference type="EMBL" id="NEC60944.1"/>
    </source>
</evidence>
<proteinExistence type="predicted"/>
<reference evidence="2 3" key="1">
    <citation type="submission" date="2020-01" db="EMBL/GenBank/DDBJ databases">
        <title>Insect and environment-associated Actinomycetes.</title>
        <authorList>
            <person name="Currrie C."/>
            <person name="Chevrette M."/>
            <person name="Carlson C."/>
            <person name="Stubbendieck R."/>
            <person name="Wendt-Pienkowski E."/>
        </authorList>
    </citation>
    <scope>NUCLEOTIDE SEQUENCE [LARGE SCALE GENOMIC DNA]</scope>
    <source>
        <strain evidence="2 3">SID8386</strain>
    </source>
</reference>
<dbReference type="Proteomes" id="UP000470404">
    <property type="component" value="Unassembled WGS sequence"/>
</dbReference>
<feature type="compositionally biased region" description="Gly residues" evidence="1">
    <location>
        <begin position="32"/>
        <end position="41"/>
    </location>
</feature>
<name>A0ABX0C2Z2_9PSEU</name>
<sequence>MLSGDLLVEDLLDLLEKPSDDAVEARQLGRGAGAVTSGGVGVSRAKSPMLNMTPSS</sequence>
<accession>A0ABX0C2Z2</accession>
<organism evidence="2 3">
    <name type="scientific">Amycolatopsis rubida</name>
    <dbReference type="NCBI Taxonomy" id="112413"/>
    <lineage>
        <taxon>Bacteria</taxon>
        <taxon>Bacillati</taxon>
        <taxon>Actinomycetota</taxon>
        <taxon>Actinomycetes</taxon>
        <taxon>Pseudonocardiales</taxon>
        <taxon>Pseudonocardiaceae</taxon>
        <taxon>Amycolatopsis</taxon>
    </lineage>
</organism>
<dbReference type="RefSeq" id="WP_157904946.1">
    <property type="nucleotide sequence ID" value="NZ_FOWC01000014.1"/>
</dbReference>
<comment type="caution">
    <text evidence="2">The sequence shown here is derived from an EMBL/GenBank/DDBJ whole genome shotgun (WGS) entry which is preliminary data.</text>
</comment>